<comment type="caution">
    <text evidence="2">The sequence shown here is derived from an EMBL/GenBank/DDBJ whole genome shotgun (WGS) entry which is preliminary data.</text>
</comment>
<feature type="region of interest" description="Disordered" evidence="1">
    <location>
        <begin position="51"/>
        <end position="75"/>
    </location>
</feature>
<accession>A0A3B9IR21</accession>
<dbReference type="AlphaFoldDB" id="A0A3B9IR21"/>
<dbReference type="EMBL" id="DMAI01000378">
    <property type="protein sequence ID" value="HAE50311.1"/>
    <property type="molecule type" value="Genomic_DNA"/>
</dbReference>
<dbReference type="Proteomes" id="UP000257706">
    <property type="component" value="Unassembled WGS sequence"/>
</dbReference>
<proteinExistence type="predicted"/>
<organism evidence="2 3">
    <name type="scientific">Tistrella mobilis</name>
    <dbReference type="NCBI Taxonomy" id="171437"/>
    <lineage>
        <taxon>Bacteria</taxon>
        <taxon>Pseudomonadati</taxon>
        <taxon>Pseudomonadota</taxon>
        <taxon>Alphaproteobacteria</taxon>
        <taxon>Geminicoccales</taxon>
        <taxon>Geminicoccaceae</taxon>
        <taxon>Tistrella</taxon>
    </lineage>
</organism>
<sequence>MKRELARLIGPEWAERTAAIRRLRMALRGASTPPAAVKSATDEMIRREGWLPLGGTAADATDATTPTDHPRRVKA</sequence>
<name>A0A3B9IR21_9PROT</name>
<evidence type="ECO:0000256" key="1">
    <source>
        <dbReference type="SAM" id="MobiDB-lite"/>
    </source>
</evidence>
<evidence type="ECO:0000313" key="3">
    <source>
        <dbReference type="Proteomes" id="UP000257706"/>
    </source>
</evidence>
<evidence type="ECO:0000313" key="2">
    <source>
        <dbReference type="EMBL" id="HAE50311.1"/>
    </source>
</evidence>
<feature type="compositionally biased region" description="Low complexity" evidence="1">
    <location>
        <begin position="56"/>
        <end position="67"/>
    </location>
</feature>
<reference evidence="2 3" key="1">
    <citation type="journal article" date="2018" name="Nat. Biotechnol.">
        <title>A standardized bacterial taxonomy based on genome phylogeny substantially revises the tree of life.</title>
        <authorList>
            <person name="Parks D.H."/>
            <person name="Chuvochina M."/>
            <person name="Waite D.W."/>
            <person name="Rinke C."/>
            <person name="Skarshewski A."/>
            <person name="Chaumeil P.A."/>
            <person name="Hugenholtz P."/>
        </authorList>
    </citation>
    <scope>NUCLEOTIDE SEQUENCE [LARGE SCALE GENOMIC DNA]</scope>
    <source>
        <strain evidence="2">UBA8739</strain>
    </source>
</reference>
<gene>
    <name evidence="2" type="ORF">DCK97_23135</name>
</gene>
<protein>
    <submittedName>
        <fullName evidence="2">Uncharacterized protein</fullName>
    </submittedName>
</protein>